<accession>A0A4R2KQ19</accession>
<sequence length="354" mass="39886">MSDDQQVYPFQFYFDRSDGGATTVADAGWLQSRLSSDQQNIHRLFASSVEVSDQEIKDDVSAKIDELFFDAFQAIKSNSKEEIKAALRRVYDPRFSLASESDAIDRVRQLIDERMCDIALHMLQQVLRRNSLKDNPSRSAQVELAVLEVKSYFSELRNVQNIHSQLAECYGLANKIYSFDVGGLIKENQEKVDAYKKVVYESVGVGAVRKYWNDKSSQLGCRYKLMLTAISAVVIVLLAWFVCHFGDVSAWVNTLRHDQSSQLIAILPVTLMAGVAIWLLRIFVKLMMSSYYLAEDASVRVVMIDTLIALLAEEKTDKNAQALLLHHVFSPPSFGDQSSGVDIPLPALLESLRK</sequence>
<name>A0A4R2KQ19_9GAMM</name>
<feature type="domain" description="DUF6161" evidence="2">
    <location>
        <begin position="186"/>
        <end position="330"/>
    </location>
</feature>
<feature type="transmembrane region" description="Helical" evidence="1">
    <location>
        <begin position="262"/>
        <end position="284"/>
    </location>
</feature>
<keyword evidence="4" id="KW-1185">Reference proteome</keyword>
<keyword evidence="1" id="KW-0812">Transmembrane</keyword>
<evidence type="ECO:0000259" key="2">
    <source>
        <dbReference type="Pfam" id="PF19658"/>
    </source>
</evidence>
<protein>
    <recommendedName>
        <fullName evidence="2">DUF6161 domain-containing protein</fullName>
    </recommendedName>
</protein>
<keyword evidence="1" id="KW-0472">Membrane</keyword>
<reference evidence="3 4" key="1">
    <citation type="submission" date="2019-03" db="EMBL/GenBank/DDBJ databases">
        <title>Genomic Encyclopedia of Type Strains, Phase IV (KMG-IV): sequencing the most valuable type-strain genomes for metagenomic binning, comparative biology and taxonomic classification.</title>
        <authorList>
            <person name="Goeker M."/>
        </authorList>
    </citation>
    <scope>NUCLEOTIDE SEQUENCE [LARGE SCALE GENOMIC DNA]</scope>
    <source>
        <strain evidence="3 4">DSM 25287</strain>
    </source>
</reference>
<evidence type="ECO:0000313" key="4">
    <source>
        <dbReference type="Proteomes" id="UP000295765"/>
    </source>
</evidence>
<dbReference type="AlphaFoldDB" id="A0A4R2KQ19"/>
<evidence type="ECO:0000313" key="3">
    <source>
        <dbReference type="EMBL" id="TCO76341.1"/>
    </source>
</evidence>
<gene>
    <name evidence="3" type="ORF">EV699_1325</name>
</gene>
<dbReference type="EMBL" id="SLWY01000032">
    <property type="protein sequence ID" value="TCO76341.1"/>
    <property type="molecule type" value="Genomic_DNA"/>
</dbReference>
<proteinExistence type="predicted"/>
<comment type="caution">
    <text evidence="3">The sequence shown here is derived from an EMBL/GenBank/DDBJ whole genome shotgun (WGS) entry which is preliminary data.</text>
</comment>
<keyword evidence="1" id="KW-1133">Transmembrane helix</keyword>
<organism evidence="3 4">
    <name type="scientific">Plasticicumulans lactativorans</name>
    <dbReference type="NCBI Taxonomy" id="1133106"/>
    <lineage>
        <taxon>Bacteria</taxon>
        <taxon>Pseudomonadati</taxon>
        <taxon>Pseudomonadota</taxon>
        <taxon>Gammaproteobacteria</taxon>
        <taxon>Candidatus Competibacteraceae</taxon>
        <taxon>Plasticicumulans</taxon>
    </lineage>
</organism>
<feature type="transmembrane region" description="Helical" evidence="1">
    <location>
        <begin position="225"/>
        <end position="242"/>
    </location>
</feature>
<dbReference type="InterPro" id="IPR046159">
    <property type="entry name" value="DUF6161"/>
</dbReference>
<evidence type="ECO:0000256" key="1">
    <source>
        <dbReference type="SAM" id="Phobius"/>
    </source>
</evidence>
<dbReference type="Pfam" id="PF19658">
    <property type="entry name" value="DUF6161"/>
    <property type="match status" value="1"/>
</dbReference>
<dbReference type="RefSeq" id="WP_132545694.1">
    <property type="nucleotide sequence ID" value="NZ_SLWY01000032.1"/>
</dbReference>
<dbReference type="Proteomes" id="UP000295765">
    <property type="component" value="Unassembled WGS sequence"/>
</dbReference>